<feature type="domain" description="U3 small nucleolar RNA-associated protein 20 N-terminal" evidence="2">
    <location>
        <begin position="1081"/>
        <end position="1736"/>
    </location>
</feature>
<feature type="compositionally biased region" description="Basic and acidic residues" evidence="1">
    <location>
        <begin position="744"/>
        <end position="757"/>
    </location>
</feature>
<dbReference type="Pfam" id="PF07539">
    <property type="entry name" value="UTP20_N"/>
    <property type="match status" value="1"/>
</dbReference>
<feature type="region of interest" description="Disordered" evidence="1">
    <location>
        <begin position="1"/>
        <end position="28"/>
    </location>
</feature>
<feature type="compositionally biased region" description="Polar residues" evidence="1">
    <location>
        <begin position="911"/>
        <end position="927"/>
    </location>
</feature>
<feature type="domain" description="U3 small nucleolar RNA-associated protein 20" evidence="3">
    <location>
        <begin position="1976"/>
        <end position="2195"/>
    </location>
</feature>
<feature type="region of interest" description="Disordered" evidence="1">
    <location>
        <begin position="2939"/>
        <end position="2988"/>
    </location>
</feature>
<evidence type="ECO:0000313" key="4">
    <source>
        <dbReference type="EMBL" id="CAK7226558.1"/>
    </source>
</evidence>
<name>A0ABP0C3I5_9PEZI</name>
<dbReference type="InterPro" id="IPR052575">
    <property type="entry name" value="SSU_processome_comp_20"/>
</dbReference>
<dbReference type="EMBL" id="CAWUHB010000036">
    <property type="protein sequence ID" value="CAK7226558.1"/>
    <property type="molecule type" value="Genomic_DNA"/>
</dbReference>
<dbReference type="InterPro" id="IPR011430">
    <property type="entry name" value="UTP20_N"/>
</dbReference>
<organism evidence="4 5">
    <name type="scientific">Sporothrix curviconia</name>
    <dbReference type="NCBI Taxonomy" id="1260050"/>
    <lineage>
        <taxon>Eukaryota</taxon>
        <taxon>Fungi</taxon>
        <taxon>Dikarya</taxon>
        <taxon>Ascomycota</taxon>
        <taxon>Pezizomycotina</taxon>
        <taxon>Sordariomycetes</taxon>
        <taxon>Sordariomycetidae</taxon>
        <taxon>Ophiostomatales</taxon>
        <taxon>Ophiostomataceae</taxon>
        <taxon>Sporothrix</taxon>
    </lineage>
</organism>
<evidence type="ECO:0000259" key="2">
    <source>
        <dbReference type="Pfam" id="PF07539"/>
    </source>
</evidence>
<dbReference type="InterPro" id="IPR011989">
    <property type="entry name" value="ARM-like"/>
</dbReference>
<evidence type="ECO:0000313" key="5">
    <source>
        <dbReference type="Proteomes" id="UP001642405"/>
    </source>
</evidence>
<reference evidence="4 5" key="1">
    <citation type="submission" date="2024-01" db="EMBL/GenBank/DDBJ databases">
        <authorList>
            <person name="Allen C."/>
            <person name="Tagirdzhanova G."/>
        </authorList>
    </citation>
    <scope>NUCLEOTIDE SEQUENCE [LARGE SCALE GENOMIC DNA]</scope>
</reference>
<dbReference type="Pfam" id="PF20416">
    <property type="entry name" value="UTP20"/>
    <property type="match status" value="1"/>
</dbReference>
<dbReference type="InterPro" id="IPR046523">
    <property type="entry name" value="UTP20_dom"/>
</dbReference>
<evidence type="ECO:0000256" key="1">
    <source>
        <dbReference type="SAM" id="MobiDB-lite"/>
    </source>
</evidence>
<feature type="region of interest" description="Disordered" evidence="1">
    <location>
        <begin position="1018"/>
        <end position="1074"/>
    </location>
</feature>
<feature type="region of interest" description="Disordered" evidence="1">
    <location>
        <begin position="911"/>
        <end position="940"/>
    </location>
</feature>
<keyword evidence="5" id="KW-1185">Reference proteome</keyword>
<proteinExistence type="predicted"/>
<feature type="compositionally biased region" description="Acidic residues" evidence="1">
    <location>
        <begin position="2749"/>
        <end position="2775"/>
    </location>
</feature>
<accession>A0ABP0C3I5</accession>
<feature type="compositionally biased region" description="Basic residues" evidence="1">
    <location>
        <begin position="2961"/>
        <end position="2976"/>
    </location>
</feature>
<dbReference type="PANTHER" id="PTHR17695:SF11">
    <property type="entry name" value="SMALL SUBUNIT PROCESSOME COMPONENT 20 HOMOLOG"/>
    <property type="match status" value="1"/>
</dbReference>
<sequence>MPSKTAGRIAKSQRTKKAPGQQHQKNHRWESFSSKIAQLHSLDPLHKVRRHDLEGDAANDLSATTSYFRNGIERWTDLNLSRVFTAFRRKVTPLCDSLAQILHFEDRIMDELEQAVRDTQNQDDGRESLEPLLDLLTAFAHDLGSRFVARGYDARAFALLVGVARHNSGAGISRSHHQQNHELDAAVIEWTFACLAFLFKYLSRLLVPDLRPTFNILAPLLGRPDFLSILGETPTPKMTATTTTKESTPTESEPPSTTSGPAPARSLPRVPGHIARFTAEALSFLVRMTANPSRRDSALPKIASHIRDDLLLATTETAKRNKNSNKKGNTVQLYTQGIMTLFAESTKGPTNTLRLSSAELFVGMLHAIPESELDPKEAALGTPWSDVCCGVLTSIVHHANNDSLKPVVDAILADAASTTKKVAAATKSKKSASAAGPWRLSIYIRLMGVLAGVRGGVKISEWTALVPALAETLEAMASAPESEWPPTSSSEESLESVVWRHIVTNVAIVWNNAPPSDLRPKLGALTKSLDREPLARWFVPFCAYTAELNPAKFHNTLHTPFQAFVSAHWAHDSNEDVLCAVLGDMVQAGAFPVDRERLKLPQSWQDSIVRKFEQLEATPFPERGIYGKDPATWRDHCLPKYAALLGVLDTTIVHPSTPARIAELLLRKLKLALRPTSPQLANNDETVFIVTQGFHAYLRMTKASAGKPDAGLRPLLRAAAPRFARRTGFLEALLQYEQQVPEEPTSHIEKEDSEKNENGTADEGDDEDPFVKALVANLSAPSHPLRLVSLKILERVGDNNTNTNLATFPDHATALSIMLQTEDIGFAPHNVRNIAAHLRKLAQVYAHVSAGSWTQAAIPAFLFGMLSVPLAPVWDDSVKAMKQVVETNKAGEEAIATLAFDWLEVASSSSQSGFTGQADTSSSTHNNHGTRKGNAPRLPPTDFECFKYDNLVEAAQQTESVVADPSAIMLQAFQIKQEAVPAYAGYERGKALKVLAAMPAVAEKRSRKLVPHLLSWTEDQGPRIEATADEQEEASEEVDEDEEDEEEDDQGEADKDADDEEMSDANEADADADAHNSEYGSWSFRDKKALIVVFSLFTNSQVLYQSEKVYDALLKLLSNGDIEIQRLALKAILAWRQASVVKYKEQLDNMLDEAKFKNELTLLMQSDDENSANGIQPEHRADLMPVLLRLLYGRTISKKGAASGRQGLHATRLFVIRHLDVAGMGGFLQVALGNLRGVRIMEGEGENAKLRNSVFPSDSAFDGEDDALLSARKQVGVLNMLEPIINELGSHATPFLDSLVNAVLYCLICASRGLQRDSASATAEQIGEDEAEEGDEITKSANTSLLRTAKTAALRCLCALFRNAPDYDWVTYCNAIVAEVISPVIERLPQETTQGVSWTWKLLSTWAQLPQCALFLAIDARVVPKILESLAAKAKDVVKIYALSIVNSLVQLSATEENVLSDVLMPNMDTALLRLGAVLRSTADGSTTGGSEISRSLLEACVDTVVALAPLVQSTTHVRSLVDIATWLLNQPSRRVNPRVKGSLLLLLERFIQLDSENNDGKDEDKALQEKVFTTISSLFSFFKDRENRQTLCRVLSVFAAAQNGEGKAVAAYRKQLQVVAELCFDLNSYTEGQLDEPNYDRRLAAFSAIAKRAEDAVPFTTQQWLPLLHNLLFFVRVDEEYGILASNAADGLCRLVTDSADPATQQPKKDELSAGLTNYLTTLVLPAIYSGARDTSEIIRREIARAFGFLIATLRAWPPVADLSPLVPLGAAEGQQEDGDGEGEEGNMEVAGDADNEKEVNRAFFSNILSPSVAKQMQAMQVLEGINAKQPLGSKNVSQFFIPFLEHFIFGREDGVDDRGLGAQATNTIAMLAYSLEWNQYRAMLRRFLTFIESKPELQKQVVRLLDKVVDAVADSAEKDKEDTIMAEPGAGSAAITPSTKPKHRLAATLPDTQKLTDEVLNNLTPSLVDHLHDKDEETVSARVPAAIILVKLLNLLPTEIRDQRLAGVLTDVCHILRSKNWDSREMARETLSRISTILGASCFGFVLKELRGALTRGYQLHVLSYTVHTLLLAVIPQFAPGELDYCIESLMTVIMDDVFGAVGEEKDADEYVSKMKEVKKSKSQDSLELITKNASVNQLGVLVQPLHMLMLERITKTVAVKIDTLLARISAGLAQNPSVSETRDTLVFCYEIIQDVYRSRQPAAKDHKIDPRIKKFLFQKTERNNAGQRKSGKFTYKLIQFALDVLRSVFRKFDSLRTAENVAGFIPVLGDAVLVGEEEVKIAAYKLLVVLVKVPFPDMTQFSGLYQVCTKEAIKTISTATTTSGDLAQSALKFVSVVLRSRHGDVPVRSISIDALLTKLKDDLTNPLYRHVTFNFVRAVLDRKIESAVVYDTLDYIGTVMITNDDQDTRDLARRAFFQFLREYPQKRKRWERQLEFIVANFKYDREGGRLSAMEIVYMLLLKATAALDTPAAAASDPFVQDIIGASFLPLVMVLANDESAKCRRVASAQLTAMLSMAKRDYVNEFLKMFRTWLKADPRADLGSLKMGLELFGVYFASFGQDGNDGDDDREGSGVPVTSLPSQALSTTQVQDIQTVIARTTALLASDKVRRNEVYGKLITTALETVQTMAVKFPVLALDQKLSEELWNCIEHCLWHGTHSVRMSAMRLVGLYLADFARTAKDGGAVEPGTAFTGSYGMKLDNETVSRLVRGCLSVLSTKRVDDIDPVEAEEAAKMLVRLGQYLRPESEDDEDEDEDSEDEDEEEAEEEAEDVGEAAYNGADDDDEGEAVSDDEADESDGGVAVVPKTKRKKPIDRRYVLLRLARVVRRETPPKVASLVPKAAAMAVLEAFCSVPGRKSSHPANFGTLSSVAVRGILRPLRNLTDTSIPAPFSADPQFAPRYDELKLRAQSLMDALQTRLGTAEYTQNLMAVGAAMRDRRQHRATKRKIEAVAQPEKYGRDKRKKLGKKKERRKARSTEHRGARHGY</sequence>
<gene>
    <name evidence="4" type="primary">UTP20</name>
    <name evidence="4" type="ORF">SCUCBS95973_006240</name>
</gene>
<feature type="region of interest" description="Disordered" evidence="1">
    <location>
        <begin position="1921"/>
        <end position="1945"/>
    </location>
</feature>
<dbReference type="Gene3D" id="1.25.10.10">
    <property type="entry name" value="Leucine-rich Repeat Variant"/>
    <property type="match status" value="1"/>
</dbReference>
<comment type="caution">
    <text evidence="4">The sequence shown here is derived from an EMBL/GenBank/DDBJ whole genome shotgun (WGS) entry which is preliminary data.</text>
</comment>
<evidence type="ECO:0000259" key="3">
    <source>
        <dbReference type="Pfam" id="PF20416"/>
    </source>
</evidence>
<dbReference type="SUPFAM" id="SSF48371">
    <property type="entry name" value="ARM repeat"/>
    <property type="match status" value="2"/>
</dbReference>
<feature type="region of interest" description="Disordered" evidence="1">
    <location>
        <begin position="740"/>
        <end position="767"/>
    </location>
</feature>
<feature type="region of interest" description="Disordered" evidence="1">
    <location>
        <begin position="233"/>
        <end position="269"/>
    </location>
</feature>
<feature type="compositionally biased region" description="Low complexity" evidence="1">
    <location>
        <begin position="233"/>
        <end position="263"/>
    </location>
</feature>
<protein>
    <submittedName>
        <fullName evidence="4">U3 snoRNP protein</fullName>
    </submittedName>
</protein>
<dbReference type="PANTHER" id="PTHR17695">
    <property type="entry name" value="SMALL SUBUNIT PROCESSOME COMPONENT 20 HOMOLOG"/>
    <property type="match status" value="1"/>
</dbReference>
<dbReference type="Proteomes" id="UP001642405">
    <property type="component" value="Unassembled WGS sequence"/>
</dbReference>
<feature type="compositionally biased region" description="Acidic residues" evidence="1">
    <location>
        <begin position="1027"/>
        <end position="1071"/>
    </location>
</feature>
<dbReference type="InterPro" id="IPR016024">
    <property type="entry name" value="ARM-type_fold"/>
</dbReference>
<feature type="compositionally biased region" description="Acidic residues" evidence="1">
    <location>
        <begin position="2782"/>
        <end position="2800"/>
    </location>
</feature>
<feature type="region of interest" description="Disordered" evidence="1">
    <location>
        <begin position="2742"/>
        <end position="2808"/>
    </location>
</feature>